<dbReference type="Proteomes" id="UP000274097">
    <property type="component" value="Unassembled WGS sequence"/>
</dbReference>
<gene>
    <name evidence="1" type="ORF">D6Z83_27380</name>
    <name evidence="2" type="ORF">EBE87_28265</name>
</gene>
<organism evidence="1 4">
    <name type="scientific">Teichococcus wenyumeiae</name>
    <dbReference type="NCBI Taxonomy" id="2478470"/>
    <lineage>
        <taxon>Bacteria</taxon>
        <taxon>Pseudomonadati</taxon>
        <taxon>Pseudomonadota</taxon>
        <taxon>Alphaproteobacteria</taxon>
        <taxon>Acetobacterales</taxon>
        <taxon>Roseomonadaceae</taxon>
        <taxon>Roseomonas</taxon>
    </lineage>
</organism>
<evidence type="ECO:0000313" key="3">
    <source>
        <dbReference type="Proteomes" id="UP000274097"/>
    </source>
</evidence>
<keyword evidence="3" id="KW-1185">Reference proteome</keyword>
<accession>A0A3A9J537</accession>
<evidence type="ECO:0000313" key="1">
    <source>
        <dbReference type="EMBL" id="RKK00990.1"/>
    </source>
</evidence>
<name>A0A3A9J537_9PROT</name>
<reference evidence="1 4" key="1">
    <citation type="submission" date="2018-09" db="EMBL/GenBank/DDBJ databases">
        <title>Roseomonas sp. nov., isolated from feces of Tibetan antelopes in the Qinghai-Tibet plateau, China.</title>
        <authorList>
            <person name="Tian Z."/>
        </authorList>
    </citation>
    <scope>NUCLEOTIDE SEQUENCE [LARGE SCALE GENOMIC DNA]</scope>
    <source>
        <strain evidence="2 3">Z23</strain>
        <strain evidence="1 4">Z24</strain>
    </source>
</reference>
<dbReference type="EMBL" id="RAQU01000386">
    <property type="protein sequence ID" value="RKK00990.1"/>
    <property type="molecule type" value="Genomic_DNA"/>
</dbReference>
<evidence type="ECO:0000313" key="2">
    <source>
        <dbReference type="EMBL" id="RMI13715.1"/>
    </source>
</evidence>
<protein>
    <submittedName>
        <fullName evidence="1">Uncharacterized protein</fullName>
    </submittedName>
</protein>
<proteinExistence type="predicted"/>
<dbReference type="InterPro" id="IPR021109">
    <property type="entry name" value="Peptidase_aspartic_dom_sf"/>
</dbReference>
<dbReference type="EMBL" id="RFLX01000148">
    <property type="protein sequence ID" value="RMI13715.1"/>
    <property type="molecule type" value="Genomic_DNA"/>
</dbReference>
<dbReference type="Pfam" id="PF13975">
    <property type="entry name" value="gag-asp_proteas"/>
    <property type="match status" value="1"/>
</dbReference>
<dbReference type="AlphaFoldDB" id="A0A3A9J537"/>
<evidence type="ECO:0000313" key="4">
    <source>
        <dbReference type="Proteomes" id="UP000278036"/>
    </source>
</evidence>
<dbReference type="SUPFAM" id="SSF50630">
    <property type="entry name" value="Acid proteases"/>
    <property type="match status" value="1"/>
</dbReference>
<dbReference type="Proteomes" id="UP000278036">
    <property type="component" value="Unassembled WGS sequence"/>
</dbReference>
<comment type="caution">
    <text evidence="1">The sequence shown here is derived from an EMBL/GenBank/DDBJ whole genome shotgun (WGS) entry which is preliminary data.</text>
</comment>
<dbReference type="InParanoid" id="A0A3A9J537"/>
<sequence length="190" mass="20994">MERTQSGRAPLLRHGRGAAGLRRRVGADLLRQGELEVDLPGRRVVIHRTSNCRPASPPWPSAANVIMETRGIGAPVITVRVNGQSVRARIQSGNNASTMSEALANRLALRTPTGREGSTYGSDSIGQRGREYRLDEMAVGGEVLRNQLVFVTADLGGPKEELILGENWLRHRKVWFSFTNRRLYMARPAD</sequence>
<dbReference type="Gene3D" id="2.40.70.10">
    <property type="entry name" value="Acid Proteases"/>
    <property type="match status" value="1"/>
</dbReference>